<dbReference type="AlphaFoldDB" id="A0A941IMX6"/>
<proteinExistence type="inferred from homology"/>
<dbReference type="Gene3D" id="3.90.280.10">
    <property type="entry name" value="PEBP-like"/>
    <property type="match status" value="1"/>
</dbReference>
<keyword evidence="3" id="KW-0732">Signal</keyword>
<dbReference type="InterPro" id="IPR008914">
    <property type="entry name" value="PEBP"/>
</dbReference>
<comment type="caution">
    <text evidence="4">The sequence shown here is derived from an EMBL/GenBank/DDBJ whole genome shotgun (WGS) entry which is preliminary data.</text>
</comment>
<reference evidence="4" key="1">
    <citation type="submission" date="2021-04" db="EMBL/GenBank/DDBJ databases">
        <title>Genome based classification of Actinospica acidithermotolerans sp. nov., an actinobacterium isolated from an Indonesian hot spring.</title>
        <authorList>
            <person name="Kusuma A.B."/>
            <person name="Putra K.E."/>
            <person name="Nafisah S."/>
            <person name="Loh J."/>
            <person name="Nouioui I."/>
            <person name="Goodfellow M."/>
        </authorList>
    </citation>
    <scope>NUCLEOTIDE SEQUENCE</scope>
    <source>
        <strain evidence="4">CSCA 57</strain>
    </source>
</reference>
<evidence type="ECO:0000256" key="3">
    <source>
        <dbReference type="SAM" id="SignalP"/>
    </source>
</evidence>
<sequence>MKKSTRSEKSAFASSKRALLIAGAGSALAVGTVTASASAAPAGPGTRAASAKSAASSNDGGYGYTVVRSGIPDDATHFTVSSPQIRDGAFPASAWADAFGCSGANQQFTLDWHGAPADAKSFAVTMYDPDAPTGSGFWHWLEWDIPSHSSQLTSTAPAGAVVGTDDAGVTGYLGPCPPAGDIAHHYTITVYALDVASLDLPASTPAAVTVFTMSSHIVGYARMVVDASR</sequence>
<dbReference type="InterPro" id="IPR036610">
    <property type="entry name" value="PEBP-like_sf"/>
</dbReference>
<organism evidence="4 5">
    <name type="scientific">Actinospica durhamensis</name>
    <dbReference type="NCBI Taxonomy" id="1508375"/>
    <lineage>
        <taxon>Bacteria</taxon>
        <taxon>Bacillati</taxon>
        <taxon>Actinomycetota</taxon>
        <taxon>Actinomycetes</taxon>
        <taxon>Catenulisporales</taxon>
        <taxon>Actinospicaceae</taxon>
        <taxon>Actinospica</taxon>
    </lineage>
</organism>
<evidence type="ECO:0000256" key="1">
    <source>
        <dbReference type="ARBA" id="ARBA00007120"/>
    </source>
</evidence>
<dbReference type="CDD" id="cd00865">
    <property type="entry name" value="PEBP_bact_arch"/>
    <property type="match status" value="1"/>
</dbReference>
<feature type="signal peptide" evidence="3">
    <location>
        <begin position="1"/>
        <end position="29"/>
    </location>
</feature>
<protein>
    <submittedName>
        <fullName evidence="4">YbhB/YbcL family Raf kinase inhibitor-like protein</fullName>
    </submittedName>
</protein>
<dbReference type="Proteomes" id="UP000675781">
    <property type="component" value="Unassembled WGS sequence"/>
</dbReference>
<name>A0A941IMX6_9ACTN</name>
<comment type="similarity">
    <text evidence="1">Belongs to the UPF0098 family.</text>
</comment>
<evidence type="ECO:0000256" key="2">
    <source>
        <dbReference type="SAM" id="MobiDB-lite"/>
    </source>
</evidence>
<feature type="chain" id="PRO_5039194865" evidence="3">
    <location>
        <begin position="30"/>
        <end position="229"/>
    </location>
</feature>
<dbReference type="SUPFAM" id="SSF49777">
    <property type="entry name" value="PEBP-like"/>
    <property type="match status" value="1"/>
</dbReference>
<keyword evidence="5" id="KW-1185">Reference proteome</keyword>
<feature type="region of interest" description="Disordered" evidence="2">
    <location>
        <begin position="38"/>
        <end position="58"/>
    </location>
</feature>
<gene>
    <name evidence="4" type="ORF">KDL01_08685</name>
</gene>
<dbReference type="PROSITE" id="PS51318">
    <property type="entry name" value="TAT"/>
    <property type="match status" value="1"/>
</dbReference>
<evidence type="ECO:0000313" key="5">
    <source>
        <dbReference type="Proteomes" id="UP000675781"/>
    </source>
</evidence>
<feature type="compositionally biased region" description="Low complexity" evidence="2">
    <location>
        <begin position="38"/>
        <end position="57"/>
    </location>
</feature>
<dbReference type="NCBIfam" id="TIGR00481">
    <property type="entry name" value="YbhB/YbcL family Raf kinase inhibitor-like protein"/>
    <property type="match status" value="1"/>
</dbReference>
<dbReference type="EMBL" id="JAGSOG010000028">
    <property type="protein sequence ID" value="MBR7833339.1"/>
    <property type="molecule type" value="Genomic_DNA"/>
</dbReference>
<dbReference type="InterPro" id="IPR005247">
    <property type="entry name" value="YbhB_YbcL/LppC-like"/>
</dbReference>
<dbReference type="RefSeq" id="WP_212527862.1">
    <property type="nucleotide sequence ID" value="NZ_JAGSOG010000028.1"/>
</dbReference>
<accession>A0A941IMX6</accession>
<dbReference type="Pfam" id="PF01161">
    <property type="entry name" value="PBP"/>
    <property type="match status" value="1"/>
</dbReference>
<evidence type="ECO:0000313" key="4">
    <source>
        <dbReference type="EMBL" id="MBR7833339.1"/>
    </source>
</evidence>
<dbReference type="PANTHER" id="PTHR30289:SF1">
    <property type="entry name" value="PEBP (PHOSPHATIDYLETHANOLAMINE-BINDING PROTEIN) FAMILY PROTEIN"/>
    <property type="match status" value="1"/>
</dbReference>
<dbReference type="InterPro" id="IPR006311">
    <property type="entry name" value="TAT_signal"/>
</dbReference>
<dbReference type="PANTHER" id="PTHR30289">
    <property type="entry name" value="UNCHARACTERIZED PROTEIN YBCL-RELATED"/>
    <property type="match status" value="1"/>
</dbReference>